<feature type="region of interest" description="Disordered" evidence="1">
    <location>
        <begin position="92"/>
        <end position="125"/>
    </location>
</feature>
<protein>
    <submittedName>
        <fullName evidence="2">Uncharacterized protein</fullName>
    </submittedName>
</protein>
<organism evidence="2 3">
    <name type="scientific">Rotaria magnacalcarata</name>
    <dbReference type="NCBI Taxonomy" id="392030"/>
    <lineage>
        <taxon>Eukaryota</taxon>
        <taxon>Metazoa</taxon>
        <taxon>Spiralia</taxon>
        <taxon>Gnathifera</taxon>
        <taxon>Rotifera</taxon>
        <taxon>Eurotatoria</taxon>
        <taxon>Bdelloidea</taxon>
        <taxon>Philodinida</taxon>
        <taxon>Philodinidae</taxon>
        <taxon>Rotaria</taxon>
    </lineage>
</organism>
<feature type="region of interest" description="Disordered" evidence="1">
    <location>
        <begin position="1859"/>
        <end position="1890"/>
    </location>
</feature>
<gene>
    <name evidence="2" type="ORF">MBJ925_LOCUS35761</name>
</gene>
<evidence type="ECO:0000313" key="3">
    <source>
        <dbReference type="Proteomes" id="UP000663824"/>
    </source>
</evidence>
<evidence type="ECO:0000313" key="2">
    <source>
        <dbReference type="EMBL" id="CAF2208710.1"/>
    </source>
</evidence>
<proteinExistence type="predicted"/>
<feature type="compositionally biased region" description="Low complexity" evidence="1">
    <location>
        <begin position="938"/>
        <end position="951"/>
    </location>
</feature>
<feature type="compositionally biased region" description="Basic and acidic residues" evidence="1">
    <location>
        <begin position="104"/>
        <end position="116"/>
    </location>
</feature>
<comment type="caution">
    <text evidence="2">The sequence shown here is derived from an EMBL/GenBank/DDBJ whole genome shotgun (WGS) entry which is preliminary data.</text>
</comment>
<evidence type="ECO:0000256" key="1">
    <source>
        <dbReference type="SAM" id="MobiDB-lite"/>
    </source>
</evidence>
<dbReference type="Proteomes" id="UP000663824">
    <property type="component" value="Unassembled WGS sequence"/>
</dbReference>
<feature type="compositionally biased region" description="Basic residues" evidence="1">
    <location>
        <begin position="1875"/>
        <end position="1890"/>
    </location>
</feature>
<dbReference type="EMBL" id="CAJNRE010019775">
    <property type="protein sequence ID" value="CAF2208710.1"/>
    <property type="molecule type" value="Genomic_DNA"/>
</dbReference>
<feature type="region of interest" description="Disordered" evidence="1">
    <location>
        <begin position="3144"/>
        <end position="3166"/>
    </location>
</feature>
<name>A0A816ZR77_9BILA</name>
<reference evidence="2" key="1">
    <citation type="submission" date="2021-02" db="EMBL/GenBank/DDBJ databases">
        <authorList>
            <person name="Nowell W R."/>
        </authorList>
    </citation>
    <scope>NUCLEOTIDE SEQUENCE</scope>
</reference>
<feature type="compositionally biased region" description="Polar residues" evidence="1">
    <location>
        <begin position="13"/>
        <end position="37"/>
    </location>
</feature>
<accession>A0A816ZR77</accession>
<feature type="region of interest" description="Disordered" evidence="1">
    <location>
        <begin position="923"/>
        <end position="957"/>
    </location>
</feature>
<feature type="region of interest" description="Disordered" evidence="1">
    <location>
        <begin position="12"/>
        <end position="37"/>
    </location>
</feature>
<sequence>MGCSNARLLVQAPSATETGARTNNPVLSSTEGTSPANVHIDTTTRMHLTGVDLVVERNGSYTLLLTPKTHKQLMPFVLRKKRFRILVDKPRSEPTLNSNESIMEDNKELKLNSEKNKKSKQSQMNESIIASMEQVASDELNKAESRLIGGRSIDRGNPDDEDENIQSDDEGMIEEIVTTVEQDKDLECKVKKKVETKKTMSQHPDTHNTITKVVKTEVTEITRTITINDHHDLERAKRELGIDDVNKLLPSSKWAHQSNVTEIKQKQNEAVKEIVTSKDESLNNQMKQTQSDKKLILSESTIVGRGPVTETISSPKSEQKPKETKKKKKKSKFCSCTRSVADDEQDKQNISTISTVEKPKVSYETTPVVKSATDTQIQGQQLISSDIKQLIIDKKFLLIEYIHSKIFSPSKLFTSDEQDLKGRKISSRILDLLRYDRCSSWAQMFEQFNEEYTNYLPMDSIIHPMINTYESLFTTKQAHLLNTFSTIHHENDIGDIQENSDYVTIVEKYKHERDDQTNVGIIVQQSVDNIINTVEQLHETNQEEQVVEAINDDEQVKKEVDMTDDIQTSLPIYNEEQLVKMLADLSPHKPITLAEAIAYQYIDIEDPKLGLSNDIIQHIKHLFRPLSDQSVSNLIRVQRSGEYLTDINLAETNPFEKLNLTDPHVYQLQQSFEPTLDFNEKQFRSLTETILSNKEQYDQLQFDIARTSLPIYNAKDSSVNDFSQSDSGYSMTTATHESLASKIKIEFEPINQDIPEPLVRSDVNEDEKIDLDKATQEQLNKYELNHDLIQIIKSDYNVSDKTIGQAILSRELRLDSADPSDVSRLNSLGIHKEQARVLHAFFFPKQTRIIAYSPEPGRFVEAQTTYNPDYPGYKTDTTIIQIQEKQLSSDLLAKQRNIHDERTPPILFEQKQKQEPEIIIPLGPSETTSVIGPKENLSSTTSSSTATITKTPIKKRKSSGHGSFLTCFRSKKSKAGTEQQGQAIIQPTVVVCQTTSSEQIIKSTQEKSSIDYAVTPDGKRIYIDTFRDRPGLDMSYKPNDFENRFVLPISKPASEYEPRSTPEVEPITLKSQVIEHEPIIHLEPRSPIIEPVDVQPEERNIIILPTKTDEMTIQKKRIHIDLQGAAVKLPDIELVQPGPLPTLSIGKENKGKKIKTKSTGGLCASCFGKKSKENKRQKETISETAQAPIEHKKIIEPEKKEDLPSTTIVATHTNESSALPSIVINEAILPRVNIDVFRDRNFEKGSENIPQAENRSEAAREKLLSKVEINNQSPSSAPLSSISTTTVELPSQSSAIKNISIFSNVNIDTFRDRTFQKASESLPQPTEHVETTNLNTTPQPQESHFEIPANVPPVQLPTTTIKTIGSSIKDASIFSHVNIDTFKERTLEKGSEIVHKPIEHVDATVASSHEKSRAELPTNESVQLLAATMKTIGPSVKDASIFSHVNIDTFRERTFEKGSEIVHQPIEHVDATVAPSHEECRVELSTNEPANLPTATMKTIEPSVKDASIFSHVNIDTFKERTLEKGSEERTLEKGSEIVHKPIEHVDATVASSHEKSRAELPTNESVQLLAATMKTIGPSVKDASIFSHVNIDTFRERTFEKGSENVPKPIERTDLGDAKVTAFRKESHYEIPTNEPVPSPVASVKTIAAATKDLSIFSQINIDTFRDRTFEKGSESLPKPTARTTVTDVKLSSSTVESHYELPKNEPLPTKTTNETVAIDASIFSKVNIDTFRERTFEKSPKNSSTPAVSSDMTIRATSSIEEPHYQLPSGEPVPLSSTPLEHEYSTVDRNTYDVPRTIELQQTASSIEGKSDVETINNARMISSTNDMQKSSGDFLSTKIGKEKVKTDEISPIITDVLPGDPKETKIQGASKTVKKPKQSKGKKSKTAKKSGLFSLFCHQSKKKSKIPALDLPPIEHNLTANTQINSLHHSDDDPLHIPSTSLPKLDIPLPAYNRPEFDMTTEQIKQTSEFNIPVINLATIPNLQLPEHNIQFIGSNSDQMKVPNVELPDIQFVSQEQIKEKIVIISTVEDPSSITTTSIAQTEKMAPTLSSIEHTTAITGKNLDQSFDVPVVIENKTYADLNSSLPSSEPTSTLSKSATIPVTIVHDLPTQKASEKILIETKSKPTKRSSTLSLCSCFSNKANIKKTKTPTLEAPKTNLPEINIPISSSNISSTLKTQGSLRAPSNDLPVIYLPSTSIEPISLSTVHVQDKKITVDQTEINAPSYEIRKQEEIQVQLPIQSSPLEKQTEEIPEVKSDVSTNITKTQQVKEIKNVSTDAKKSPLFEIRAPAINIPELDLSGPPKMDAYLSFNKQEELESVSEPIQSRSDSGLEAIVSSHVHPSSTFGTVTTIGDVQQLPSISSGLGSEILDKTTIKSSTLSDIQVLQPAVELKEELKYDSAHKITMNDEIHSKLISRQDQLKACLESEISKVIIDYDPKADHKPLEKILTHGIDLIKDKKVTTYSELQHELTVEHKHDAFIVDPVVRSLYCTIEKQGLDNLDKPEFPLAIRDMVRLPATQTYDTVTHLNKGATPLATTQMTNETQSPIVTISAPNAAAVTIETKLSEQKIKSTDNAARSCLTCGRSKSKPKVSSSSPTTATTIISSIGLLDERHRSQLNTHRHELGTIVNNHIQSSQPPIRSFSEHPKEIEKIIRKALTFVTQPKVHSYEQIRNDLKTEYKQTFYLVDPTVDIIRDTLNHCDITQMNEKINLDILNSNISQTATLYNNQSSLLTNDEHNALKSNQLSWLQQYLINNELKEKKLTQKQNRELSKILHRTLEILSTNHISTWDELTLQLQREYPKAHDLCHRAVELVKQSQKNGLLLLQQAPNIEEKRRSSFLITDRARQNLKINRNKIILSLRNLLNNHNKLSNDDNQLDMYFNKSFDYLEEQKQGQFKTYDDLKQQLKQDFKKNNQENLIEQIVDVIEQAHTTNQFDDINKPEVQALLQERLNGKPLIIKEVYVSLPPRIIALKSSSEGSSRYISASANGDQPFNNTLSSHAVARGLSWREANERARILFYRGKHPAIHYDEQAAAFDVRMLLETASGGTQEIPVTDSDVHELLNSCGVQWDGVNIISLIDHSEDVVHELLNSCGVQWDGVNIISLIDHSEDVVRAAEQAALKIIREKGIIDLRAPPSTNSIDIHDDDVDGSVVLPSDASTPSS</sequence>
<feature type="region of interest" description="Disordered" evidence="1">
    <location>
        <begin position="306"/>
        <end position="329"/>
    </location>
</feature>